<dbReference type="AlphaFoldDB" id="A0A0M6XWF0"/>
<evidence type="ECO:0008006" key="3">
    <source>
        <dbReference type="Google" id="ProtNLM"/>
    </source>
</evidence>
<gene>
    <name evidence="1" type="ORF">LAL4801_00590</name>
</gene>
<dbReference type="EMBL" id="CXST01000001">
    <property type="protein sequence ID" value="CTQ42165.1"/>
    <property type="molecule type" value="Genomic_DNA"/>
</dbReference>
<dbReference type="Proteomes" id="UP000048926">
    <property type="component" value="Unassembled WGS sequence"/>
</dbReference>
<dbReference type="STRING" id="187304.B0E33_27140"/>
<evidence type="ECO:0000313" key="2">
    <source>
        <dbReference type="Proteomes" id="UP000048926"/>
    </source>
</evidence>
<name>A0A0M6XWF0_9HYPH</name>
<dbReference type="Pfam" id="PF06935">
    <property type="entry name" value="DUF1284"/>
    <property type="match status" value="1"/>
</dbReference>
<evidence type="ECO:0000313" key="1">
    <source>
        <dbReference type="EMBL" id="CTQ42165.1"/>
    </source>
</evidence>
<accession>A0A0M6XWF0</accession>
<dbReference type="InterPro" id="IPR009702">
    <property type="entry name" value="DUF1284"/>
</dbReference>
<sequence>MNFDFREARVNRMRCRKSTAYAGQTCCPVALLIGEVPVCRSELGLNDVCCDKRVMTVSIRPHHLLCMLTYLGKGYTPAFVENYSTIVQRLNEGEPIELVEGPDTLCQPMLDEPGCHCRNESVRNRDRTAAADIALVLGRPLEKGNSVVLDRQTLSFLRDAFANGSIRKACQGCEWQSMCSAIARNEFRGCHLTPP</sequence>
<proteinExistence type="predicted"/>
<keyword evidence="2" id="KW-1185">Reference proteome</keyword>
<reference evidence="2" key="1">
    <citation type="submission" date="2015-07" db="EMBL/GenBank/DDBJ databases">
        <authorList>
            <person name="Rodrigo-Torres Lidia"/>
            <person name="Arahal R.David."/>
        </authorList>
    </citation>
    <scope>NUCLEOTIDE SEQUENCE [LARGE SCALE GENOMIC DNA]</scope>
    <source>
        <strain evidence="2">CECT 4801</strain>
    </source>
</reference>
<dbReference type="RefSeq" id="WP_235814874.1">
    <property type="nucleotide sequence ID" value="NZ_CXST01000001.1"/>
</dbReference>
<protein>
    <recommendedName>
        <fullName evidence="3">DUF1284 domain-containing protein</fullName>
    </recommendedName>
</protein>
<organism evidence="1 2">
    <name type="scientific">Roseibium aggregatum</name>
    <dbReference type="NCBI Taxonomy" id="187304"/>
    <lineage>
        <taxon>Bacteria</taxon>
        <taxon>Pseudomonadati</taxon>
        <taxon>Pseudomonadota</taxon>
        <taxon>Alphaproteobacteria</taxon>
        <taxon>Hyphomicrobiales</taxon>
        <taxon>Stappiaceae</taxon>
        <taxon>Roseibium</taxon>
    </lineage>
</organism>